<dbReference type="HOGENOM" id="CLU_1847259_0_0_1"/>
<gene>
    <name evidence="1" type="primary">lincRNA.951</name>
    <name evidence="1" type="synonym">Dmel\CG44329</name>
    <name evidence="1 2" type="ORF">CG44329</name>
    <name evidence="1" type="ORF">Dmel_CG44329</name>
</gene>
<dbReference type="AGR" id="FB:FBgn0265417"/>
<dbReference type="SMR" id="X2JCP1"/>
<reference evidence="1 3" key="6">
    <citation type="journal article" date="2005" name="PLoS Comput. Biol.">
        <title>Combined evidence annotation of transposable elements in genome sequences.</title>
        <authorList>
            <person name="Quesneville H."/>
            <person name="Bergman C.M."/>
            <person name="Andrieu O."/>
            <person name="Autard D."/>
            <person name="Nouaud D."/>
            <person name="Ashburner M."/>
            <person name="Anxolabehere D."/>
        </authorList>
    </citation>
    <scope>NUCLEOTIDE SEQUENCE [LARGE SCALE GENOMIC DNA]</scope>
    <source>
        <strain evidence="3">Berkeley</strain>
    </source>
</reference>
<organism evidence="1 3">
    <name type="scientific">Drosophila melanogaster</name>
    <name type="common">Fruit fly</name>
    <dbReference type="NCBI Taxonomy" id="7227"/>
    <lineage>
        <taxon>Eukaryota</taxon>
        <taxon>Metazoa</taxon>
        <taxon>Ecdysozoa</taxon>
        <taxon>Arthropoda</taxon>
        <taxon>Hexapoda</taxon>
        <taxon>Insecta</taxon>
        <taxon>Pterygota</taxon>
        <taxon>Neoptera</taxon>
        <taxon>Endopterygota</taxon>
        <taxon>Diptera</taxon>
        <taxon>Brachycera</taxon>
        <taxon>Muscomorpha</taxon>
        <taxon>Ephydroidea</taxon>
        <taxon>Drosophilidae</taxon>
        <taxon>Drosophila</taxon>
        <taxon>Sophophora</taxon>
    </lineage>
</organism>
<proteinExistence type="predicted"/>
<dbReference type="VEuPathDB" id="VectorBase:FBgn0265417"/>
<dbReference type="FlyBase" id="FBgn0265417">
    <property type="gene designation" value="CG44329"/>
</dbReference>
<reference evidence="1 3" key="2">
    <citation type="journal article" date="2002" name="Genome Biol.">
        <title>Finishing a whole-genome shotgun: release 3 of the Drosophila melanogaster euchromatic genome sequence.</title>
        <authorList>
            <person name="Celniker S.E."/>
            <person name="Wheeler D.A."/>
            <person name="Kronmiller B."/>
            <person name="Carlson J.W."/>
            <person name="Halpern A."/>
            <person name="Patel S."/>
            <person name="Adams M."/>
            <person name="Champe M."/>
            <person name="Dugan S.P."/>
            <person name="Frise E."/>
            <person name="Hodgson A."/>
            <person name="George R.A."/>
            <person name="Hoskins R.A."/>
            <person name="Laverty T."/>
            <person name="Muzny D.M."/>
            <person name="Nelson C.R."/>
            <person name="Pacleb J.M."/>
            <person name="Park S."/>
            <person name="Pfeiffer B.D."/>
            <person name="Richards S."/>
            <person name="Sodergren E.J."/>
            <person name="Svirskas R."/>
            <person name="Tabor P.E."/>
            <person name="Wan K."/>
            <person name="Stapleton M."/>
            <person name="Sutton G.G."/>
            <person name="Venter C."/>
            <person name="Weinstock G."/>
            <person name="Scherer S.E."/>
            <person name="Myers E.W."/>
            <person name="Gibbs R.A."/>
            <person name="Rubin G.M."/>
        </authorList>
    </citation>
    <scope>NUCLEOTIDE SEQUENCE [LARGE SCALE GENOMIC DNA]</scope>
    <source>
        <strain evidence="3">Berkeley</strain>
    </source>
</reference>
<reference evidence="1 3" key="4">
    <citation type="journal article" date="2002" name="Genome Biol.">
        <title>The transposable elements of the Drosophila melanogaster euchromatin: a genomics perspective.</title>
        <authorList>
            <person name="Kaminker J.S."/>
            <person name="Bergman C.M."/>
            <person name="Kronmiller B."/>
            <person name="Carlson J."/>
            <person name="Svirskas R."/>
            <person name="Patel S."/>
            <person name="Frise E."/>
            <person name="Wheeler D.A."/>
            <person name="Lewis S.E."/>
            <person name="Rubin G.M."/>
            <person name="Ashburner M."/>
            <person name="Celniker S.E."/>
        </authorList>
    </citation>
    <scope>NUCLEOTIDE SEQUENCE [LARGE SCALE GENOMIC DNA]</scope>
    <source>
        <strain evidence="3">Berkeley</strain>
    </source>
</reference>
<dbReference type="EMBL" id="AE014298">
    <property type="protein sequence ID" value="AHN59381.1"/>
    <property type="molecule type" value="Genomic_DNA"/>
</dbReference>
<evidence type="ECO:0000313" key="2">
    <source>
        <dbReference type="FlyBase" id="FBgn0265417"/>
    </source>
</evidence>
<dbReference type="Proteomes" id="UP000000803">
    <property type="component" value="Chromosome X"/>
</dbReference>
<reference evidence="1 3" key="5">
    <citation type="journal article" date="2002" name="Genome Biol.">
        <title>Heterochromatic sequences in a Drosophila whole-genome shotgun assembly.</title>
        <authorList>
            <person name="Hoskins R.A."/>
            <person name="Smith C.D."/>
            <person name="Carlson J.W."/>
            <person name="Carvalho A.B."/>
            <person name="Halpern A."/>
            <person name="Kaminker J.S."/>
            <person name="Kennedy C."/>
            <person name="Mungall C.J."/>
            <person name="Sullivan B.A."/>
            <person name="Sutton G.G."/>
            <person name="Yasuhara J.C."/>
            <person name="Wakimoto B.T."/>
            <person name="Myers E.W."/>
            <person name="Celniker S.E."/>
            <person name="Rubin G.M."/>
            <person name="Karpen G.H."/>
        </authorList>
    </citation>
    <scope>NUCLEOTIDE SEQUENCE [LARGE SCALE GENOMIC DNA]</scope>
    <source>
        <strain evidence="3">Berkeley</strain>
    </source>
</reference>
<dbReference type="STRING" id="7227.FBpp0308761"/>
<dbReference type="BioGRID-ORCS" id="19836089">
    <property type="hits" value="0 hits in 1 CRISPR screen"/>
</dbReference>
<dbReference type="RefSeq" id="NP_001284910.1">
    <property type="nucleotide sequence ID" value="NM_001297981.1"/>
</dbReference>
<dbReference type="OMA" id="MFLMNTE"/>
<reference evidence="1 3" key="11">
    <citation type="journal article" date="2015" name="Genome Res.">
        <title>The Release 6 reference sequence of the Drosophila melanogaster genome.</title>
        <authorList>
            <person name="Hoskins R.A."/>
            <person name="Carlson J.W."/>
            <person name="Wan K.H."/>
            <person name="Park S."/>
            <person name="Mendez I."/>
            <person name="Galle S.E."/>
            <person name="Booth B.W."/>
            <person name="Pfeiffer B.D."/>
            <person name="George R.A."/>
            <person name="Svirskas R."/>
            <person name="Krzywinski M."/>
            <person name="Schein J."/>
            <person name="Accardo M.C."/>
            <person name="Damia E."/>
            <person name="Messina G."/>
            <person name="Mendez-Lago M."/>
            <person name="de Pablos B."/>
            <person name="Demakova O.V."/>
            <person name="Andreyeva E.N."/>
            <person name="Boldyreva L.V."/>
            <person name="Marra M."/>
            <person name="Carvalho A.B."/>
            <person name="Dimitri P."/>
            <person name="Villasante A."/>
            <person name="Zhimulev I.F."/>
            <person name="Rubin G.M."/>
            <person name="Karpen G.H."/>
            <person name="Celniker S.E."/>
        </authorList>
    </citation>
    <scope>NUCLEOTIDE SEQUENCE [LARGE SCALE GENOMIC DNA]</scope>
    <source>
        <strain evidence="3">Berkeley</strain>
    </source>
</reference>
<accession>X2JCP1</accession>
<reference evidence="1 3" key="10">
    <citation type="journal article" date="2015" name="G3 (Bethesda)">
        <title>Gene Model Annotations for Drosophila melanogaster: The Rule-Benders.</title>
        <authorList>
            <consortium name="FlyBase Consortium"/>
            <person name="Crosby M.A."/>
            <person name="Gramates L.S."/>
            <person name="Dos Santos G."/>
            <person name="Matthews B.B."/>
            <person name="St Pierre S.E."/>
            <person name="Zhou P."/>
            <person name="Schroeder A.J."/>
            <person name="Falls K."/>
            <person name="Emmert D.B."/>
            <person name="Russo S.M."/>
            <person name="Gelbart W.M."/>
            <person name="null"/>
        </authorList>
    </citation>
    <scope>NUCLEOTIDE SEQUENCE [LARGE SCALE GENOMIC DNA]</scope>
    <source>
        <strain evidence="3">Berkeley</strain>
    </source>
</reference>
<keyword evidence="3" id="KW-1185">Reference proteome</keyword>
<sequence length="153" mass="17793">MENEKENAQMNREKNVLDPELASMSLDNYQNENIQLNPDKKVLDPELSSMSLDNYYKKYVEKPISKGKSFRPAPSPSRSDAHLHFQRMHYFGPAYRQNVANSTMATMHSRLEELRKGIEQGKALLFLMNTEKELTQLVTKCRKSKNEQKNVNK</sequence>
<dbReference type="OrthoDB" id="7871834at2759"/>
<evidence type="ECO:0000313" key="1">
    <source>
        <dbReference type="EMBL" id="AHN59381.1"/>
    </source>
</evidence>
<reference evidence="1 3" key="7">
    <citation type="journal article" date="2007" name="Science">
        <title>The Release 5.1 annotation of Drosophila melanogaster heterochromatin.</title>
        <authorList>
            <person name="Smith C.D."/>
            <person name="Shu S."/>
            <person name="Mungall C.J."/>
            <person name="Karpen G.H."/>
        </authorList>
    </citation>
    <scope>NUCLEOTIDE SEQUENCE [LARGE SCALE GENOMIC DNA]</scope>
    <source>
        <strain evidence="3">Berkeley</strain>
    </source>
</reference>
<name>X2JCP1_DROME</name>
<evidence type="ECO:0000313" key="3">
    <source>
        <dbReference type="Proteomes" id="UP000000803"/>
    </source>
</evidence>
<dbReference type="KEGG" id="dme:Dmel_CG44329"/>
<dbReference type="GeneID" id="19836089"/>
<reference evidence="1 3" key="9">
    <citation type="journal article" date="2015" name="G3 (Bethesda)">
        <title>Gene Model Annotations for Drosophila melanogaster: Impact of High-Throughput Data.</title>
        <authorList>
            <consortium name="FlyBase Consortium"/>
            <person name="Matthews B.B."/>
            <person name="Dos Santos G."/>
            <person name="Crosby M.A."/>
            <person name="Emmert D.B."/>
            <person name="St Pierre S.E."/>
            <person name="Gramates L.S."/>
            <person name="Zhou P."/>
            <person name="Schroeder A.J."/>
            <person name="Falls K."/>
            <person name="Strelets V."/>
            <person name="Russo S.M."/>
            <person name="Gelbart W.M."/>
            <person name="null"/>
        </authorList>
    </citation>
    <scope>NUCLEOTIDE SEQUENCE [LARGE SCALE GENOMIC DNA]</scope>
    <source>
        <strain evidence="3">Berkeley</strain>
    </source>
</reference>
<reference evidence="1 3" key="3">
    <citation type="journal article" date="2002" name="Genome Biol.">
        <title>Annotation of the Drosophila melanogaster euchromatic genome: a systematic review.</title>
        <authorList>
            <person name="Misra S."/>
            <person name="Crosby M.A."/>
            <person name="Mungall C.J."/>
            <person name="Matthews B.B."/>
            <person name="Campbell K.S."/>
            <person name="Hradecky P."/>
            <person name="Huang Y."/>
            <person name="Kaminker J.S."/>
            <person name="Millburn G.H."/>
            <person name="Prochnik S.E."/>
            <person name="Smith C.D."/>
            <person name="Tupy J.L."/>
            <person name="Whitfied E.J."/>
            <person name="Bayraktaroglu L."/>
            <person name="Berman B.P."/>
            <person name="Bettencourt B.R."/>
            <person name="Celniker S.E."/>
            <person name="de Grey A.D."/>
            <person name="Drysdale R.A."/>
            <person name="Harris N.L."/>
            <person name="Richter J."/>
            <person name="Russo S."/>
            <person name="Schroeder A.J."/>
            <person name="Shu S.Q."/>
            <person name="Stapleton M."/>
            <person name="Yamada C."/>
            <person name="Ashburner M."/>
            <person name="Gelbart W.M."/>
            <person name="Rubin G.M."/>
            <person name="Lewis S.E."/>
        </authorList>
    </citation>
    <scope>GENOME REANNOTATION</scope>
    <source>
        <strain evidence="3">Berkeley</strain>
    </source>
</reference>
<dbReference type="AlphaFoldDB" id="X2JCP1"/>
<reference evidence="1 3" key="1">
    <citation type="journal article" date="2000" name="Science">
        <title>The genome sequence of Drosophila melanogaster.</title>
        <authorList>
            <person name="Adams M.D."/>
            <person name="Celniker S.E."/>
            <person name="Holt R.A."/>
            <person name="Evans C.A."/>
            <person name="Gocayne J.D."/>
            <person name="Amanatides P.G."/>
            <person name="Scherer S.E."/>
            <person name="Li P.W."/>
            <person name="Hoskins R.A."/>
            <person name="Galle R.F."/>
            <person name="George R.A."/>
            <person name="Lewis S.E."/>
            <person name="Richards S."/>
            <person name="Ashburner M."/>
            <person name="Henderson S.N."/>
            <person name="Sutton G.G."/>
            <person name="Wortman J.R."/>
            <person name="Yandell M.D."/>
            <person name="Zhang Q."/>
            <person name="Chen L.X."/>
            <person name="Brandon R.C."/>
            <person name="Rogers Y.H."/>
            <person name="Blazej R.G."/>
            <person name="Champe M."/>
            <person name="Pfeiffer B.D."/>
            <person name="Wan K.H."/>
            <person name="Doyle C."/>
            <person name="Baxter E.G."/>
            <person name="Helt G."/>
            <person name="Nelson C.R."/>
            <person name="Gabor G.L."/>
            <person name="Abril J.F."/>
            <person name="Agbayani A."/>
            <person name="An H.J."/>
            <person name="Andrews-Pfannkoch C."/>
            <person name="Baldwin D."/>
            <person name="Ballew R.M."/>
            <person name="Basu A."/>
            <person name="Baxendale J."/>
            <person name="Bayraktaroglu L."/>
            <person name="Beasley E.M."/>
            <person name="Beeson K.Y."/>
            <person name="Benos P.V."/>
            <person name="Berman B.P."/>
            <person name="Bhandari D."/>
            <person name="Bolshakov S."/>
            <person name="Borkova D."/>
            <person name="Botchan M.R."/>
            <person name="Bouck J."/>
            <person name="Brokstein P."/>
            <person name="Brottier P."/>
            <person name="Burtis K.C."/>
            <person name="Busam D.A."/>
            <person name="Butler H."/>
            <person name="Cadieu E."/>
            <person name="Center A."/>
            <person name="Chandra I."/>
            <person name="Cherry J.M."/>
            <person name="Cawley S."/>
            <person name="Dahlke C."/>
            <person name="Davenport L.B."/>
            <person name="Davies P."/>
            <person name="de Pablos B."/>
            <person name="Delcher A."/>
            <person name="Deng Z."/>
            <person name="Mays A.D."/>
            <person name="Dew I."/>
            <person name="Dietz S.M."/>
            <person name="Dodson K."/>
            <person name="Doup L.E."/>
            <person name="Downes M."/>
            <person name="Dugan-Rocha S."/>
            <person name="Dunkov B.C."/>
            <person name="Dunn P."/>
            <person name="Durbin K.J."/>
            <person name="Evangelista C.C."/>
            <person name="Ferraz C."/>
            <person name="Ferriera S."/>
            <person name="Fleischmann W."/>
            <person name="Fosler C."/>
            <person name="Gabrielian A.E."/>
            <person name="Garg N.S."/>
            <person name="Gelbart W.M."/>
            <person name="Glasser K."/>
            <person name="Glodek A."/>
            <person name="Gong F."/>
            <person name="Gorrell J.H."/>
            <person name="Gu Z."/>
            <person name="Guan P."/>
            <person name="Harris M."/>
            <person name="Harris N.L."/>
            <person name="Harvey D."/>
            <person name="Heiman T.J."/>
            <person name="Hernandez J.R."/>
            <person name="Houck J."/>
            <person name="Hostin D."/>
            <person name="Houston K.A."/>
            <person name="Howland T.J."/>
            <person name="Wei M.H."/>
            <person name="Ibegwam C."/>
            <person name="Jalali M."/>
            <person name="Kalush F."/>
            <person name="Karpen G.H."/>
            <person name="Ke Z."/>
            <person name="Kennison J.A."/>
            <person name="Ketchum K.A."/>
            <person name="Kimmel B.E."/>
            <person name="Kodira C.D."/>
            <person name="Kraft C."/>
            <person name="Kravitz S."/>
            <person name="Kulp D."/>
            <person name="Lai Z."/>
            <person name="Lasko P."/>
            <person name="Lei Y."/>
            <person name="Levitsky A.A."/>
            <person name="Li J."/>
            <person name="Li Z."/>
            <person name="Liang Y."/>
            <person name="Lin X."/>
            <person name="Liu X."/>
            <person name="Mattei B."/>
            <person name="McIntosh T.C."/>
            <person name="McLeod M.P."/>
            <person name="McPherson D."/>
            <person name="Merkulov G."/>
            <person name="Milshina N.V."/>
            <person name="Mobarry C."/>
            <person name="Morris J."/>
            <person name="Moshrefi A."/>
            <person name="Mount S.M."/>
            <person name="Moy M."/>
            <person name="Murphy B."/>
            <person name="Murphy L."/>
            <person name="Muzny D.M."/>
            <person name="Nelson D.L."/>
            <person name="Nelson D.R."/>
            <person name="Nelson K.A."/>
            <person name="Nixon K."/>
            <person name="Nusskern D.R."/>
            <person name="Pacleb J.M."/>
            <person name="Palazzolo M."/>
            <person name="Pittman G.S."/>
            <person name="Pan S."/>
            <person name="Pollard J."/>
            <person name="Puri V."/>
            <person name="Reese M.G."/>
            <person name="Reinert K."/>
            <person name="Remington K."/>
            <person name="Saunders R.D."/>
            <person name="Scheeler F."/>
            <person name="Shen H."/>
            <person name="Shue B.C."/>
            <person name="Siden-Kiamos I."/>
            <person name="Simpson M."/>
            <person name="Skupski M.P."/>
            <person name="Smith T."/>
            <person name="Spier E."/>
            <person name="Spradling A.C."/>
            <person name="Stapleton M."/>
            <person name="Strong R."/>
            <person name="Sun E."/>
            <person name="Svirskas R."/>
            <person name="Tector C."/>
            <person name="Turner R."/>
            <person name="Venter E."/>
            <person name="Wang A.H."/>
            <person name="Wang X."/>
            <person name="Wang Z.Y."/>
            <person name="Wassarman D.A."/>
            <person name="Weinstock G.M."/>
            <person name="Weissenbach J."/>
            <person name="Williams S.M."/>
            <person name="WoodageT"/>
            <person name="Worley K.C."/>
            <person name="Wu D."/>
            <person name="Yang S."/>
            <person name="Yao Q.A."/>
            <person name="Ye J."/>
            <person name="Yeh R.F."/>
            <person name="Zaveri J.S."/>
            <person name="Zhan M."/>
            <person name="Zhang G."/>
            <person name="Zhao Q."/>
            <person name="Zheng L."/>
            <person name="Zheng X.H."/>
            <person name="Zhong F.N."/>
            <person name="Zhong W."/>
            <person name="Zhou X."/>
            <person name="Zhu S."/>
            <person name="Zhu X."/>
            <person name="Smith H.O."/>
            <person name="Gibbs R.A."/>
            <person name="Myers E.W."/>
            <person name="Rubin G.M."/>
            <person name="Venter J.C."/>
        </authorList>
    </citation>
    <scope>NUCLEOTIDE SEQUENCE [LARGE SCALE GENOMIC DNA]</scope>
    <source>
        <strain evidence="3">Berkeley</strain>
    </source>
</reference>
<reference evidence="1 3" key="8">
    <citation type="journal article" date="2007" name="Science">
        <title>Sequence finishing and mapping of Drosophila melanogaster heterochromatin.</title>
        <authorList>
            <person name="Hoskins R.A."/>
            <person name="Carlson J.W."/>
            <person name="Kennedy C."/>
            <person name="Acevedo D."/>
            <person name="Evans-Holm M."/>
            <person name="Frise E."/>
            <person name="Wan K.H."/>
            <person name="Park S."/>
            <person name="Mendez-Lago M."/>
            <person name="Rossi F."/>
            <person name="Villasante A."/>
            <person name="Dimitri P."/>
            <person name="Karpen G.H."/>
            <person name="Celniker S.E."/>
        </authorList>
    </citation>
    <scope>NUCLEOTIDE SEQUENCE [LARGE SCALE GENOMIC DNA]</scope>
    <source>
        <strain evidence="3">Berkeley</strain>
    </source>
</reference>
<protein>
    <submittedName>
        <fullName evidence="1">Uncharacterized protein</fullName>
    </submittedName>
</protein>
<dbReference type="Bgee" id="FBgn0265417">
    <property type="expression patterns" value="Expressed in imaginal disc and 7 other cell types or tissues"/>
</dbReference>
<dbReference type="InParanoid" id="X2JCP1"/>